<evidence type="ECO:0000313" key="2">
    <source>
        <dbReference type="Proteomes" id="UP000789739"/>
    </source>
</evidence>
<dbReference type="Proteomes" id="UP000789739">
    <property type="component" value="Unassembled WGS sequence"/>
</dbReference>
<protein>
    <submittedName>
        <fullName evidence="1">4943_t:CDS:1</fullName>
    </submittedName>
</protein>
<sequence>LLDDARLWKTRTYGKQALDEHYCLIQTVSDEDKTVELLVQEDHIWGNKFSENN</sequence>
<dbReference type="EMBL" id="CAJVPI010001209">
    <property type="protein sequence ID" value="CAG8600754.1"/>
    <property type="molecule type" value="Genomic_DNA"/>
</dbReference>
<name>A0A9N9GGQ2_9GLOM</name>
<accession>A0A9N9GGQ2</accession>
<organism evidence="1 2">
    <name type="scientific">Paraglomus brasilianum</name>
    <dbReference type="NCBI Taxonomy" id="144538"/>
    <lineage>
        <taxon>Eukaryota</taxon>
        <taxon>Fungi</taxon>
        <taxon>Fungi incertae sedis</taxon>
        <taxon>Mucoromycota</taxon>
        <taxon>Glomeromycotina</taxon>
        <taxon>Glomeromycetes</taxon>
        <taxon>Paraglomerales</taxon>
        <taxon>Paraglomeraceae</taxon>
        <taxon>Paraglomus</taxon>
    </lineage>
</organism>
<proteinExistence type="predicted"/>
<reference evidence="1" key="1">
    <citation type="submission" date="2021-06" db="EMBL/GenBank/DDBJ databases">
        <authorList>
            <person name="Kallberg Y."/>
            <person name="Tangrot J."/>
            <person name="Rosling A."/>
        </authorList>
    </citation>
    <scope>NUCLEOTIDE SEQUENCE</scope>
    <source>
        <strain evidence="1">BR232B</strain>
    </source>
</reference>
<evidence type="ECO:0000313" key="1">
    <source>
        <dbReference type="EMBL" id="CAG8600754.1"/>
    </source>
</evidence>
<comment type="caution">
    <text evidence="1">The sequence shown here is derived from an EMBL/GenBank/DDBJ whole genome shotgun (WGS) entry which is preliminary data.</text>
</comment>
<keyword evidence="2" id="KW-1185">Reference proteome</keyword>
<feature type="non-terminal residue" evidence="1">
    <location>
        <position position="1"/>
    </location>
</feature>
<gene>
    <name evidence="1" type="ORF">PBRASI_LOCUS7627</name>
</gene>
<dbReference type="AlphaFoldDB" id="A0A9N9GGQ2"/>